<dbReference type="Gene3D" id="3.40.50.1910">
    <property type="match status" value="2"/>
</dbReference>
<dbReference type="InterPro" id="IPR036045">
    <property type="entry name" value="Sec1-like_sf"/>
</dbReference>
<reference evidence="1" key="1">
    <citation type="submission" date="2022-10" db="EMBL/GenBank/DDBJ databases">
        <authorList>
            <person name="Byrne P K."/>
        </authorList>
    </citation>
    <scope>NUCLEOTIDE SEQUENCE</scope>
    <source>
        <strain evidence="1">IFO1802</strain>
    </source>
</reference>
<dbReference type="InterPro" id="IPR043155">
    <property type="entry name" value="VPS33_dom3b"/>
</dbReference>
<dbReference type="InterPro" id="IPR043127">
    <property type="entry name" value="Sec-1-like_dom3a"/>
</dbReference>
<dbReference type="GO" id="GO:0016192">
    <property type="term" value="P:vesicle-mediated transport"/>
    <property type="evidence" value="ECO:0007669"/>
    <property type="project" value="InterPro"/>
</dbReference>
<dbReference type="Gene3D" id="1.25.40.850">
    <property type="match status" value="1"/>
</dbReference>
<dbReference type="Proteomes" id="UP001162087">
    <property type="component" value="Chromosome 12"/>
</dbReference>
<evidence type="ECO:0000313" key="1">
    <source>
        <dbReference type="EMBL" id="CAI4047027.1"/>
    </source>
</evidence>
<dbReference type="InterPro" id="IPR027482">
    <property type="entry name" value="Sec1-like_dom2"/>
</dbReference>
<sequence length="691" mass="79072">MNKFWNTRKFSFTNSDGLCAILNEISQNDEILVVQPSVLPILNNLLTFQELTQSTPVKKITLLNDQLGDDLSGALGTVPQMDLIFLIDVRTSLRLPPQLCDSAQKHNLSPLHIIYCQWKTSFPENSKNSEQCQKDENTLNITEPHFPNVIESQLTEISNEHFLYAWDLLPFPQIDDNVLLTHSLYNMENVNMYYPELRSLQSATESIIVDDMVNSLRSLILETNSIVTNVVSIGNMSKRCSHLLKKRIDEQLTENDLFIKGTLYGERTNCGLEMDLIILERNVDPITPLLTQLTYAGILDDLYEFNSGIKIGEKDMNFNYREDTIWNDLKFLNFGSVGPQLNKLAKELQTQYDTRHKAESVHEIKEFVDSLGSLQQRQAFLKNHTTLSSDVLKVVETEEYGSFNKILELELEILMGNTLNKDIEDIILELQYEYEVDRNKILRLICLLSLCKNSLREKDYEDLKTFMIDSWGIENCFQLESLAELGFFTSKTGKSDLHVTTTKPTRLQKEYRYISQWLNTVPIEDEHIAGKTTDEKDEFIEATFAYSGVVPLTMRLVQMLYDRSILFHNYSSQQPFILSREPKVSQTEDLIEQLYGDPHAIEESKWVPESVTKRINANIKNNKRKSIDGSKGTFNTVEDIALVVFLGGVTMGEIAILKHLQKSLGKKGINKRFIIIADGLANGDRIMNSIS</sequence>
<dbReference type="PANTHER" id="PTHR11679">
    <property type="entry name" value="VESICLE PROTEIN SORTING-ASSOCIATED"/>
    <property type="match status" value="1"/>
</dbReference>
<protein>
    <submittedName>
        <fullName evidence="1">Uncharacterized protein</fullName>
    </submittedName>
</protein>
<accession>A0AA35J566</accession>
<dbReference type="Pfam" id="PF00995">
    <property type="entry name" value="Sec1"/>
    <property type="match status" value="1"/>
</dbReference>
<proteinExistence type="predicted"/>
<dbReference type="InterPro" id="IPR001619">
    <property type="entry name" value="Sec1-like"/>
</dbReference>
<dbReference type="OrthoDB" id="10262287at2759"/>
<dbReference type="SUPFAM" id="SSF56815">
    <property type="entry name" value="Sec1/munc18-like (SM) proteins"/>
    <property type="match status" value="1"/>
</dbReference>
<name>A0AA35J566_SACK1</name>
<gene>
    <name evidence="1" type="primary">SKDI12G4220</name>
    <name evidence="1" type="ORF">SKDI_12G4220</name>
</gene>
<organism evidence="1 2">
    <name type="scientific">Saccharomyces kudriavzevii (strain ATCC MYA-4449 / AS 2.2408 / CBS 8840 / NBRC 1802 / NCYC 2889)</name>
    <name type="common">Yeast</name>
    <dbReference type="NCBI Taxonomy" id="226230"/>
    <lineage>
        <taxon>Eukaryota</taxon>
        <taxon>Fungi</taxon>
        <taxon>Dikarya</taxon>
        <taxon>Ascomycota</taxon>
        <taxon>Saccharomycotina</taxon>
        <taxon>Saccharomycetes</taxon>
        <taxon>Saccharomycetales</taxon>
        <taxon>Saccharomycetaceae</taxon>
        <taxon>Saccharomyces</taxon>
    </lineage>
</organism>
<keyword evidence="2" id="KW-1185">Reference proteome</keyword>
<dbReference type="Gene3D" id="3.90.830.10">
    <property type="entry name" value="Syntaxin Binding Protein 1, Chain A, domain 2"/>
    <property type="match status" value="1"/>
</dbReference>
<dbReference type="EMBL" id="OX365907">
    <property type="protein sequence ID" value="CAI4047027.1"/>
    <property type="molecule type" value="Genomic_DNA"/>
</dbReference>
<evidence type="ECO:0000313" key="2">
    <source>
        <dbReference type="Proteomes" id="UP001162087"/>
    </source>
</evidence>